<evidence type="ECO:0000313" key="2">
    <source>
        <dbReference type="EMBL" id="KPJ62378.1"/>
    </source>
</evidence>
<evidence type="ECO:0000313" key="3">
    <source>
        <dbReference type="Proteomes" id="UP000052020"/>
    </source>
</evidence>
<dbReference type="InterPro" id="IPR000257">
    <property type="entry name" value="Uroporphyrinogen_deCOase"/>
</dbReference>
<dbReference type="GO" id="GO:0006779">
    <property type="term" value="P:porphyrin-containing compound biosynthetic process"/>
    <property type="evidence" value="ECO:0007669"/>
    <property type="project" value="InterPro"/>
</dbReference>
<sequence length="366" mass="42042">MTARERFLECLTFGEPDRAFYWETLAFWRETIRRWETEGLPPDTNLEAYFGMDPRHIVRVHTGFTSTPYWPPFEPEVIEEDEVSVTHRDANGVIKRDRKDNPELSMSQFIRFPVETREDFEALRSRLDPATPERYANLDAEAEGLREVDYPVTIYICGAFGNPRNMMGVEKLAVTYYDDPELIHAIQRNWVELYRGMFERVLPRIRVDLVMIWEDMAFKNGPLISPATFREFMLPYYQQVTEVIKAHGVPIIMVDSDGDNRPLLDLFIEGGVNAMMPFEIAAGMEPLPIREKHGRRLAILGGIDKRALSKDFAAIDDEVMRKVPALLESGGYIPCLDHSTPPDISLANWRHYVDVVRACSAPGAAR</sequence>
<dbReference type="Pfam" id="PF01208">
    <property type="entry name" value="URO-D"/>
    <property type="match status" value="1"/>
</dbReference>
<accession>A0A0S7XIX8</accession>
<comment type="caution">
    <text evidence="2">The sequence shown here is derived from an EMBL/GenBank/DDBJ whole genome shotgun (WGS) entry which is preliminary data.</text>
</comment>
<feature type="domain" description="Uroporphyrinogen decarboxylase (URO-D)" evidence="1">
    <location>
        <begin position="113"/>
        <end position="358"/>
    </location>
</feature>
<gene>
    <name evidence="2" type="ORF">AMK68_04995</name>
</gene>
<evidence type="ECO:0000259" key="1">
    <source>
        <dbReference type="Pfam" id="PF01208"/>
    </source>
</evidence>
<dbReference type="AlphaFoldDB" id="A0A0S7XIX8"/>
<dbReference type="InterPro" id="IPR038071">
    <property type="entry name" value="UROD/MetE-like_sf"/>
</dbReference>
<reference evidence="2 3" key="1">
    <citation type="journal article" date="2015" name="Microbiome">
        <title>Genomic resolution of linkages in carbon, nitrogen, and sulfur cycling among widespread estuary sediment bacteria.</title>
        <authorList>
            <person name="Baker B.J."/>
            <person name="Lazar C.S."/>
            <person name="Teske A.P."/>
            <person name="Dick G.J."/>
        </authorList>
    </citation>
    <scope>NUCLEOTIDE SEQUENCE [LARGE SCALE GENOMIC DNA]</scope>
    <source>
        <strain evidence="2">DG_56</strain>
    </source>
</reference>
<name>A0A0S7XIX8_9BACT</name>
<dbReference type="EMBL" id="LIZY01000118">
    <property type="protein sequence ID" value="KPJ62378.1"/>
    <property type="molecule type" value="Genomic_DNA"/>
</dbReference>
<dbReference type="Gene3D" id="3.20.20.210">
    <property type="match status" value="1"/>
</dbReference>
<proteinExistence type="predicted"/>
<protein>
    <recommendedName>
        <fullName evidence="1">Uroporphyrinogen decarboxylase (URO-D) domain-containing protein</fullName>
    </recommendedName>
</protein>
<dbReference type="Proteomes" id="UP000052020">
    <property type="component" value="Unassembled WGS sequence"/>
</dbReference>
<dbReference type="SUPFAM" id="SSF51726">
    <property type="entry name" value="UROD/MetE-like"/>
    <property type="match status" value="1"/>
</dbReference>
<organism evidence="2 3">
    <name type="scientific">candidate division KD3-62 bacterium DG_56</name>
    <dbReference type="NCBI Taxonomy" id="1704032"/>
    <lineage>
        <taxon>Bacteria</taxon>
        <taxon>candidate division KD3-62</taxon>
    </lineage>
</organism>
<dbReference type="GO" id="GO:0004853">
    <property type="term" value="F:uroporphyrinogen decarboxylase activity"/>
    <property type="evidence" value="ECO:0007669"/>
    <property type="project" value="InterPro"/>
</dbReference>